<keyword evidence="2" id="KW-0472">Membrane</keyword>
<dbReference type="AlphaFoldDB" id="A0A7W7LWH1"/>
<dbReference type="Proteomes" id="UP000579523">
    <property type="component" value="Unassembled WGS sequence"/>
</dbReference>
<gene>
    <name evidence="3" type="ORF">FHS37_000998</name>
</gene>
<keyword evidence="2" id="KW-1133">Transmembrane helix</keyword>
<feature type="region of interest" description="Disordered" evidence="1">
    <location>
        <begin position="65"/>
        <end position="98"/>
    </location>
</feature>
<feature type="transmembrane region" description="Helical" evidence="2">
    <location>
        <begin position="40"/>
        <end position="61"/>
    </location>
</feature>
<proteinExistence type="predicted"/>
<keyword evidence="4" id="KW-1185">Reference proteome</keyword>
<dbReference type="EMBL" id="JACHJI010000002">
    <property type="protein sequence ID" value="MBB4896971.1"/>
    <property type="molecule type" value="Genomic_DNA"/>
</dbReference>
<comment type="caution">
    <text evidence="3">The sequence shown here is derived from an EMBL/GenBank/DDBJ whole genome shotgun (WGS) entry which is preliminary data.</text>
</comment>
<name>A0A7W7LWH1_9ACTN</name>
<feature type="compositionally biased region" description="Low complexity" evidence="1">
    <location>
        <begin position="215"/>
        <end position="242"/>
    </location>
</feature>
<reference evidence="3 4" key="1">
    <citation type="submission" date="2020-08" db="EMBL/GenBank/DDBJ databases">
        <title>Genomic Encyclopedia of Type Strains, Phase III (KMG-III): the genomes of soil and plant-associated and newly described type strains.</title>
        <authorList>
            <person name="Whitman W."/>
        </authorList>
    </citation>
    <scope>NUCLEOTIDE SEQUENCE [LARGE SCALE GENOMIC DNA]</scope>
    <source>
        <strain evidence="3 4">CECT 3273</strain>
    </source>
</reference>
<evidence type="ECO:0000313" key="3">
    <source>
        <dbReference type="EMBL" id="MBB4896971.1"/>
    </source>
</evidence>
<feature type="region of interest" description="Disordered" evidence="1">
    <location>
        <begin position="1"/>
        <end position="35"/>
    </location>
</feature>
<sequence>MSDELARALRELAAQHETPPRVGAAEVRTRAGRRSRRRRAAAALGAATAAACALTAVAFTLHTEDPGRNHRIPATASDTPSRSPATPVPVPPPSGRLDLGRHTLTVGDRVLRVDSHAFGRFPPGTRLTVTAKSELELLPLEGGAEAGHEVKVPYLVELRTPDGEPVYAGALTFDLRALAALPDEAGWLGMSLTDAEWFYARARTGDRIALTSTLLPGAGGATATPTRPPTETGTATGTSTTDGTGGGTPGTPEHTG</sequence>
<evidence type="ECO:0000256" key="1">
    <source>
        <dbReference type="SAM" id="MobiDB-lite"/>
    </source>
</evidence>
<keyword evidence="2" id="KW-0812">Transmembrane</keyword>
<feature type="region of interest" description="Disordered" evidence="1">
    <location>
        <begin position="215"/>
        <end position="256"/>
    </location>
</feature>
<dbReference type="RefSeq" id="WP_184817810.1">
    <property type="nucleotide sequence ID" value="NZ_BMTI01000002.1"/>
</dbReference>
<feature type="compositionally biased region" description="Basic and acidic residues" evidence="1">
    <location>
        <begin position="1"/>
        <end position="14"/>
    </location>
</feature>
<evidence type="ECO:0000256" key="2">
    <source>
        <dbReference type="SAM" id="Phobius"/>
    </source>
</evidence>
<organism evidence="3 4">
    <name type="scientific">Streptomyces griseomycini</name>
    <dbReference type="NCBI Taxonomy" id="66895"/>
    <lineage>
        <taxon>Bacteria</taxon>
        <taxon>Bacillati</taxon>
        <taxon>Actinomycetota</taxon>
        <taxon>Actinomycetes</taxon>
        <taxon>Kitasatosporales</taxon>
        <taxon>Streptomycetaceae</taxon>
        <taxon>Streptomyces</taxon>
    </lineage>
</organism>
<evidence type="ECO:0000313" key="4">
    <source>
        <dbReference type="Proteomes" id="UP000579523"/>
    </source>
</evidence>
<accession>A0A7W7LWH1</accession>
<protein>
    <submittedName>
        <fullName evidence="3">Uncharacterized protein</fullName>
    </submittedName>
</protein>